<comment type="caution">
    <text evidence="4">The sequence shown here is derived from an EMBL/GenBank/DDBJ whole genome shotgun (WGS) entry which is preliminary data.</text>
</comment>
<dbReference type="Gene3D" id="3.40.50.2000">
    <property type="entry name" value="Glycogen Phosphorylase B"/>
    <property type="match status" value="2"/>
</dbReference>
<keyword evidence="1 4" id="KW-0808">Transferase</keyword>
<dbReference type="SUPFAM" id="SSF53756">
    <property type="entry name" value="UDP-Glycosyltransferase/glycogen phosphorylase"/>
    <property type="match status" value="1"/>
</dbReference>
<dbReference type="RefSeq" id="WP_376887402.1">
    <property type="nucleotide sequence ID" value="NZ_JBHUHR010000040.1"/>
</dbReference>
<dbReference type="Pfam" id="PF00534">
    <property type="entry name" value="Glycos_transf_1"/>
    <property type="match status" value="1"/>
</dbReference>
<protein>
    <submittedName>
        <fullName evidence="4">Glycosyltransferase</fullName>
        <ecNumber evidence="4">2.4.-.-</ecNumber>
    </submittedName>
</protein>
<feature type="domain" description="Glycosyl transferase family 1" evidence="2">
    <location>
        <begin position="200"/>
        <end position="363"/>
    </location>
</feature>
<dbReference type="Pfam" id="PF13439">
    <property type="entry name" value="Glyco_transf_4"/>
    <property type="match status" value="1"/>
</dbReference>
<organism evidence="4 5">
    <name type="scientific">Belliella marina</name>
    <dbReference type="NCBI Taxonomy" id="1644146"/>
    <lineage>
        <taxon>Bacteria</taxon>
        <taxon>Pseudomonadati</taxon>
        <taxon>Bacteroidota</taxon>
        <taxon>Cytophagia</taxon>
        <taxon>Cytophagales</taxon>
        <taxon>Cyclobacteriaceae</taxon>
        <taxon>Belliella</taxon>
    </lineage>
</organism>
<dbReference type="EC" id="2.4.-.-" evidence="4"/>
<evidence type="ECO:0000259" key="2">
    <source>
        <dbReference type="Pfam" id="PF00534"/>
    </source>
</evidence>
<feature type="domain" description="Glycosyltransferase subfamily 4-like N-terminal" evidence="3">
    <location>
        <begin position="24"/>
        <end position="176"/>
    </location>
</feature>
<evidence type="ECO:0000259" key="3">
    <source>
        <dbReference type="Pfam" id="PF13439"/>
    </source>
</evidence>
<dbReference type="PANTHER" id="PTHR46401:SF2">
    <property type="entry name" value="GLYCOSYLTRANSFERASE WBBK-RELATED"/>
    <property type="match status" value="1"/>
</dbReference>
<dbReference type="GO" id="GO:0016757">
    <property type="term" value="F:glycosyltransferase activity"/>
    <property type="evidence" value="ECO:0007669"/>
    <property type="project" value="UniProtKB-KW"/>
</dbReference>
<evidence type="ECO:0000256" key="1">
    <source>
        <dbReference type="ARBA" id="ARBA00022679"/>
    </source>
</evidence>
<reference evidence="5" key="1">
    <citation type="journal article" date="2019" name="Int. J. Syst. Evol. Microbiol.">
        <title>The Global Catalogue of Microorganisms (GCM) 10K type strain sequencing project: providing services to taxonomists for standard genome sequencing and annotation.</title>
        <authorList>
            <consortium name="The Broad Institute Genomics Platform"/>
            <consortium name="The Broad Institute Genome Sequencing Center for Infectious Disease"/>
            <person name="Wu L."/>
            <person name="Ma J."/>
        </authorList>
    </citation>
    <scope>NUCLEOTIDE SEQUENCE [LARGE SCALE GENOMIC DNA]</scope>
    <source>
        <strain evidence="5">CGMCC 1.15180</strain>
    </source>
</reference>
<name>A0ABW4VRQ3_9BACT</name>
<evidence type="ECO:0000313" key="4">
    <source>
        <dbReference type="EMBL" id="MFD2036371.1"/>
    </source>
</evidence>
<dbReference type="InterPro" id="IPR001296">
    <property type="entry name" value="Glyco_trans_1"/>
</dbReference>
<sequence>MKKNLKVAYFSGHVRIPSYGASSIHIMKMCSAYSQLGHKVTLFVSNIETEYSHEDEYGFYGVEKNFEIRKISLNNNSKIQFFQLSIWSSFKGLTGNYNVIHARNLATAWATAIIFKQPIVYEMHGMPENNAKSIWMFNQLINSKHCLFVIVITNLLKQNLSDFIKHKKEILVCPDGFSNFAISDESKLSAFKKSLSERIGTGKIALYTGHLYEGRGIELIIELAKSVDEVNFVVVGGRNIDVDKYRTLTFGIQNIHFLGFVPPSEVPYYQICADVLLMPYADKVFVPGGIDSSKYASPLKMFEYMNSGVPIISSKLPILSEILVNNQNCLMVEYSDVQGWINGIKVILSDEELSKRLSQTAKSQVQDFSWENRAKRIIEFIHLKLS</sequence>
<keyword evidence="4" id="KW-0328">Glycosyltransferase</keyword>
<evidence type="ECO:0000313" key="5">
    <source>
        <dbReference type="Proteomes" id="UP001597361"/>
    </source>
</evidence>
<gene>
    <name evidence="4" type="ORF">ACFSKL_16320</name>
</gene>
<dbReference type="Proteomes" id="UP001597361">
    <property type="component" value="Unassembled WGS sequence"/>
</dbReference>
<dbReference type="InterPro" id="IPR028098">
    <property type="entry name" value="Glyco_trans_4-like_N"/>
</dbReference>
<dbReference type="EMBL" id="JBHUHR010000040">
    <property type="protein sequence ID" value="MFD2036371.1"/>
    <property type="molecule type" value="Genomic_DNA"/>
</dbReference>
<keyword evidence="5" id="KW-1185">Reference proteome</keyword>
<accession>A0ABW4VRQ3</accession>
<dbReference type="PANTHER" id="PTHR46401">
    <property type="entry name" value="GLYCOSYLTRANSFERASE WBBK-RELATED"/>
    <property type="match status" value="1"/>
</dbReference>
<proteinExistence type="predicted"/>